<dbReference type="GO" id="GO:0004022">
    <property type="term" value="F:alcohol dehydrogenase (NAD+) activity"/>
    <property type="evidence" value="ECO:0007669"/>
    <property type="project" value="UniProtKB-EC"/>
</dbReference>
<feature type="binding site" evidence="3 4">
    <location>
        <position position="86"/>
    </location>
    <ligand>
        <name>NADPH</name>
        <dbReference type="ChEBI" id="CHEBI:57783"/>
    </ligand>
</feature>
<gene>
    <name evidence="1" type="primary">SDR</name>
</gene>
<feature type="binding site" evidence="2">
    <location>
        <position position="12"/>
    </location>
    <ligand>
        <name>NADP(+)</name>
        <dbReference type="ChEBI" id="CHEBI:58349"/>
    </ligand>
</feature>
<evidence type="ECO:0007829" key="4">
    <source>
        <dbReference type="PDB" id="7XWJ"/>
    </source>
</evidence>
<feature type="binding site" evidence="2">
    <location>
        <position position="88"/>
    </location>
    <ligand>
        <name>NADP(+)</name>
        <dbReference type="ChEBI" id="CHEBI:58349"/>
    </ligand>
</feature>
<dbReference type="InterPro" id="IPR052184">
    <property type="entry name" value="SDR_enzymes"/>
</dbReference>
<dbReference type="EC" id="1.1.1.1" evidence="1"/>
<feature type="binding site" evidence="3 4">
    <location>
        <position position="9"/>
    </location>
    <ligand>
        <name>NADPH</name>
        <dbReference type="ChEBI" id="CHEBI:57783"/>
    </ligand>
</feature>
<feature type="binding site" evidence="5 6">
    <location>
        <position position="138"/>
    </location>
    <ligand>
        <name>NADPH</name>
        <dbReference type="ChEBI" id="CHEBI:57783"/>
    </ligand>
</feature>
<dbReference type="PANTHER" id="PTHR45458">
    <property type="entry name" value="SHORT-CHAIN DEHYDROGENASE/REDUCTASE SDR"/>
    <property type="match status" value="1"/>
</dbReference>
<dbReference type="GO" id="GO:0000166">
    <property type="term" value="F:nucleotide binding"/>
    <property type="evidence" value="ECO:0007669"/>
    <property type="project" value="UniProtKB-KW"/>
</dbReference>
<feature type="binding site" evidence="3 4">
    <location>
        <position position="88"/>
    </location>
    <ligand>
        <name>NADPH</name>
        <dbReference type="ChEBI" id="CHEBI:57783"/>
    </ligand>
</feature>
<feature type="binding site" evidence="2">
    <location>
        <position position="14"/>
    </location>
    <ligand>
        <name>NADP(+)</name>
        <dbReference type="ChEBI" id="CHEBI:58349"/>
    </ligand>
</feature>
<dbReference type="InterPro" id="IPR036291">
    <property type="entry name" value="NAD(P)-bd_dom_sf"/>
</dbReference>
<dbReference type="PRINTS" id="PR00081">
    <property type="entry name" value="GDHRDH"/>
</dbReference>
<feature type="binding site" evidence="2">
    <location>
        <position position="35"/>
    </location>
    <ligand>
        <name>NADP(+)</name>
        <dbReference type="ChEBI" id="CHEBI:58349"/>
    </ligand>
</feature>
<feature type="binding site" evidence="2">
    <location>
        <position position="11"/>
    </location>
    <ligand>
        <name>NADP(+)</name>
        <dbReference type="ChEBI" id="CHEBI:58349"/>
    </ligand>
</feature>
<evidence type="ECO:0007829" key="6">
    <source>
        <dbReference type="PDB" id="7XWN"/>
    </source>
</evidence>
<proteinExistence type="evidence at protein level"/>
<feature type="binding site" evidence="2">
    <location>
        <position position="159"/>
    </location>
    <ligand>
        <name>NADP(+)</name>
        <dbReference type="ChEBI" id="CHEBI:58349"/>
    </ligand>
</feature>
<dbReference type="SMR" id="A0A888VSF1"/>
<evidence type="ECO:0007829" key="5">
    <source>
        <dbReference type="PDB" id="7XWL"/>
    </source>
</evidence>
<evidence type="ECO:0000313" key="1">
    <source>
        <dbReference type="EMBL" id="QRC47458.1"/>
    </source>
</evidence>
<dbReference type="PDB" id="7XWM">
    <property type="method" value="X-ray"/>
    <property type="resolution" value="1.98 A"/>
    <property type="chains" value="A/B/C/D=1-250"/>
</dbReference>
<dbReference type="SUPFAM" id="SSF51735">
    <property type="entry name" value="NAD(P)-binding Rossmann-fold domains"/>
    <property type="match status" value="1"/>
</dbReference>
<feature type="binding site" evidence="2">
    <location>
        <position position="59"/>
    </location>
    <ligand>
        <name>NADP(+)</name>
        <dbReference type="ChEBI" id="CHEBI:58349"/>
    </ligand>
</feature>
<protein>
    <submittedName>
        <fullName evidence="1">Short-chain dehydrogenase/reductase</fullName>
        <ecNumber evidence="1">1.1.1.1</ecNumber>
    </submittedName>
</protein>
<sequence length="250" mass="27343">MEQTYFISGANRGIGFSVVQRLAAKSGVKVIATARDPASATALNELAKENPQVKVVQLDISDEESIKKIAKNVSQYTDSIDVFVSNAAIAKSFGPLLNTPREQWIEHFFTNVLGPIRLFQELYPLIKKGTQKKVFFISSNAGSLNLDFGLDFSAYGQSKAALNYSTKELARQLKPENFIVAAVHPGVVTTDMGKGGERAFTAVDEVSAKKFFTPETKITPEESAAALCKLFESLNTTGKYLSYDGTELPW</sequence>
<keyword evidence="2 3" id="KW-0547">Nucleotide-binding</keyword>
<dbReference type="InterPro" id="IPR002347">
    <property type="entry name" value="SDR_fam"/>
</dbReference>
<feature type="binding site" evidence="5 6">
    <location>
        <position position="15"/>
    </location>
    <ligand>
        <name>NADPH</name>
        <dbReference type="ChEBI" id="CHEBI:57783"/>
    </ligand>
</feature>
<feature type="binding site" evidence="3 4">
    <location>
        <position position="188"/>
    </location>
    <ligand>
        <name>NADPH</name>
        <dbReference type="ChEBI" id="CHEBI:57783"/>
    </ligand>
</feature>
<feature type="binding site" evidence="3 4">
    <location>
        <position position="59"/>
    </location>
    <ligand>
        <name>NADPH</name>
        <dbReference type="ChEBI" id="CHEBI:57783"/>
    </ligand>
</feature>
<feature type="binding site" evidence="3 4">
    <location>
        <position position="14"/>
    </location>
    <ligand>
        <name>NADPH</name>
        <dbReference type="ChEBI" id="CHEBI:57783"/>
    </ligand>
</feature>
<feature type="binding site" evidence="3 4">
    <location>
        <position position="35"/>
    </location>
    <ligand>
        <name>NADPH</name>
        <dbReference type="ChEBI" id="CHEBI:57783"/>
    </ligand>
</feature>
<feature type="binding site" evidence="2">
    <location>
        <position position="188"/>
    </location>
    <ligand>
        <name>NADP(+)</name>
        <dbReference type="ChEBI" id="CHEBI:58349"/>
    </ligand>
</feature>
<feature type="binding site" evidence="3 4">
    <location>
        <position position="11"/>
    </location>
    <ligand>
        <name>NADPH</name>
        <dbReference type="ChEBI" id="CHEBI:57783"/>
    </ligand>
</feature>
<dbReference type="PDB" id="7XWN">
    <property type="method" value="X-ray"/>
    <property type="resolution" value="2.10 A"/>
    <property type="chains" value="A/B/C/D=1-250"/>
</dbReference>
<accession>A0A888VSF1</accession>
<name>A0A888VSF1_PICGM</name>
<feature type="binding site" evidence="3 4">
    <location>
        <position position="12"/>
    </location>
    <ligand>
        <name>NADPH</name>
        <dbReference type="ChEBI" id="CHEBI:57783"/>
    </ligand>
</feature>
<feature type="binding site" evidence="3 4">
    <location>
        <position position="159"/>
    </location>
    <ligand>
        <name>NADPH</name>
        <dbReference type="ChEBI" id="CHEBI:57783"/>
    </ligand>
</feature>
<dbReference type="Gene3D" id="3.40.50.720">
    <property type="entry name" value="NAD(P)-binding Rossmann-like Domain"/>
    <property type="match status" value="1"/>
</dbReference>
<dbReference type="AlphaFoldDB" id="A0A888VSF1"/>
<dbReference type="PDB" id="7XWH">
    <property type="method" value="X-ray"/>
    <property type="resolution" value="2.31 A"/>
    <property type="chains" value="A/B/C/D=1-250"/>
</dbReference>
<feature type="binding site" evidence="3 4">
    <location>
        <position position="60"/>
    </location>
    <ligand>
        <name>NADPH</name>
        <dbReference type="ChEBI" id="CHEBI:57783"/>
    </ligand>
</feature>
<evidence type="ECO:0007829" key="3">
    <source>
        <dbReference type="PDB" id="7XWI"/>
    </source>
</evidence>
<organism evidence="1">
    <name type="scientific">Meyerozyma guilliermondii</name>
    <name type="common">Yeast</name>
    <name type="synonym">Candida guilliermondii</name>
    <dbReference type="NCBI Taxonomy" id="4929"/>
    <lineage>
        <taxon>Eukaryota</taxon>
        <taxon>Fungi</taxon>
        <taxon>Dikarya</taxon>
        <taxon>Ascomycota</taxon>
        <taxon>Saccharomycotina</taxon>
        <taxon>Pichiomycetes</taxon>
        <taxon>Debaryomycetaceae</taxon>
        <taxon>Meyerozyma</taxon>
    </lineage>
</organism>
<feature type="binding site" evidence="2">
    <location>
        <position position="86"/>
    </location>
    <ligand>
        <name>NADP(+)</name>
        <dbReference type="ChEBI" id="CHEBI:58349"/>
    </ligand>
</feature>
<keyword evidence="2 3" id="KW-0002">3D-structure</keyword>
<feature type="binding site" evidence="2">
    <location>
        <position position="60"/>
    </location>
    <ligand>
        <name>NADP(+)</name>
        <dbReference type="ChEBI" id="CHEBI:58349"/>
    </ligand>
</feature>
<dbReference type="PDB" id="7XWL">
    <property type="method" value="X-ray"/>
    <property type="resolution" value="2.02 A"/>
    <property type="chains" value="A/B/C/D=1-250"/>
</dbReference>
<dbReference type="CDD" id="cd05325">
    <property type="entry name" value="carb_red_sniffer_like_SDR_c"/>
    <property type="match status" value="1"/>
</dbReference>
<dbReference type="Pfam" id="PF13561">
    <property type="entry name" value="adh_short_C2"/>
    <property type="match status" value="1"/>
</dbReference>
<dbReference type="PDB" id="7XWI">
    <property type="method" value="X-ray"/>
    <property type="resolution" value="2.22 A"/>
    <property type="chains" value="A/B/C/D=1-250"/>
</dbReference>
<dbReference type="PDB" id="7XWK">
    <property type="method" value="X-ray"/>
    <property type="resolution" value="2.12 A"/>
    <property type="chains" value="A/B/C/D=1-250"/>
</dbReference>
<evidence type="ECO:0007829" key="2">
    <source>
        <dbReference type="PDB" id="7XWH"/>
    </source>
</evidence>
<reference evidence="2 3" key="1">
    <citation type="journal article" date="2022" name="Int. J. Biol. Macromol.">
        <title>Structure-based rational design of a short-chain dehydrogenase/reductase for improving activity toward mycotoxin patulin.</title>
        <authorList>
            <person name="Dai L."/>
            <person name="Li H."/>
            <person name="Huang J.W."/>
            <person name="Hu Y."/>
            <person name="He M."/>
            <person name="Yang Y."/>
            <person name="Min J."/>
            <person name="Guo R.T."/>
            <person name="Chen C.C."/>
        </authorList>
    </citation>
    <scope>X-RAY CRYSTALLOGRAPHY (1.98 ANGSTROMS) IN COMPLEX WITH NADP(+) AND NADPH</scope>
</reference>
<feature type="binding site" evidence="3 4">
    <location>
        <position position="61"/>
    </location>
    <ligand>
        <name>NADPH</name>
        <dbReference type="ChEBI" id="CHEBI:57783"/>
    </ligand>
</feature>
<dbReference type="EMBL" id="MW349186">
    <property type="protein sequence ID" value="QRC47458.1"/>
    <property type="molecule type" value="mRNA"/>
</dbReference>
<dbReference type="PANTHER" id="PTHR45458:SF1">
    <property type="entry name" value="SHORT CHAIN DEHYDROGENASE"/>
    <property type="match status" value="1"/>
</dbReference>
<dbReference type="PDB" id="7XWJ">
    <property type="method" value="X-ray"/>
    <property type="resolution" value="2.12 A"/>
    <property type="chains" value="A/B/C/D=1-250"/>
</dbReference>
<feature type="binding site" evidence="6">
    <location>
        <position position="137"/>
    </location>
    <ligand>
        <name>NADPH</name>
        <dbReference type="ChEBI" id="CHEBI:57783"/>
    </ligand>
</feature>
<reference evidence="1" key="2">
    <citation type="journal article" name="Food Chem.">
        <title>Characterization of a short-chain dehydrogenase/reductase and its function in patulin biodegradation in apple juice.</title>
        <authorList>
            <person name="Xing M."/>
            <person name="Chen Y."/>
            <person name="Li B."/>
            <person name="Tian S."/>
        </authorList>
    </citation>
    <scope>NUCLEOTIDE SEQUENCE</scope>
    <source>
        <strain evidence="1">2.63</strain>
    </source>
</reference>
<keyword evidence="1" id="KW-0560">Oxidoreductase</keyword>
<feature type="binding site" evidence="2">
    <location>
        <position position="61"/>
    </location>
    <ligand>
        <name>NADP(+)</name>
        <dbReference type="ChEBI" id="CHEBI:58349"/>
    </ligand>
</feature>